<dbReference type="AlphaFoldDB" id="A0A318LWC2"/>
<dbReference type="GO" id="GO:0016787">
    <property type="term" value="F:hydrolase activity"/>
    <property type="evidence" value="ECO:0007669"/>
    <property type="project" value="InterPro"/>
</dbReference>
<dbReference type="Pfam" id="PF04909">
    <property type="entry name" value="Amidohydro_2"/>
    <property type="match status" value="1"/>
</dbReference>
<proteinExistence type="predicted"/>
<accession>A0A318LWC2</accession>
<dbReference type="InterPro" id="IPR006680">
    <property type="entry name" value="Amidohydro-rel"/>
</dbReference>
<dbReference type="RefSeq" id="WP_110336984.1">
    <property type="nucleotide sequence ID" value="NZ_JBHVKT010000003.1"/>
</dbReference>
<comment type="caution">
    <text evidence="2">The sequence shown here is derived from an EMBL/GenBank/DDBJ whole genome shotgun (WGS) entry which is preliminary data.</text>
</comment>
<reference evidence="2 3" key="1">
    <citation type="submission" date="2016-07" db="EMBL/GenBank/DDBJ databases">
        <title>Draft genome sequence of Prauserella sp. YIM 121212, isolated from alkaline soil.</title>
        <authorList>
            <person name="Ruckert C."/>
            <person name="Albersmeier A."/>
            <person name="Jiang C.-L."/>
            <person name="Jiang Y."/>
            <person name="Kalinowski J."/>
            <person name="Schneider O."/>
            <person name="Winkler A."/>
            <person name="Zotchev S.B."/>
        </authorList>
    </citation>
    <scope>NUCLEOTIDE SEQUENCE [LARGE SCALE GENOMIC DNA]</scope>
    <source>
        <strain evidence="2 3">YIM 121212</strain>
    </source>
</reference>
<protein>
    <recommendedName>
        <fullName evidence="1">Amidohydrolase-related domain-containing protein</fullName>
    </recommendedName>
</protein>
<dbReference type="OrthoDB" id="7325417at2"/>
<feature type="domain" description="Amidohydrolase-related" evidence="1">
    <location>
        <begin position="94"/>
        <end position="326"/>
    </location>
</feature>
<evidence type="ECO:0000313" key="2">
    <source>
        <dbReference type="EMBL" id="PXY36777.1"/>
    </source>
</evidence>
<evidence type="ECO:0000313" key="3">
    <source>
        <dbReference type="Proteomes" id="UP000247892"/>
    </source>
</evidence>
<dbReference type="EMBL" id="MASU01000005">
    <property type="protein sequence ID" value="PXY36777.1"/>
    <property type="molecule type" value="Genomic_DNA"/>
</dbReference>
<dbReference type="SUPFAM" id="SSF51556">
    <property type="entry name" value="Metallo-dependent hydrolases"/>
    <property type="match status" value="1"/>
</dbReference>
<dbReference type="InterPro" id="IPR032466">
    <property type="entry name" value="Metal_Hydrolase"/>
</dbReference>
<dbReference type="PANTHER" id="PTHR42889">
    <property type="entry name" value="BLR3681 PROTEIN"/>
    <property type="match status" value="1"/>
</dbReference>
<dbReference type="PANTHER" id="PTHR42889:SF1">
    <property type="entry name" value="BLR3681 PROTEIN"/>
    <property type="match status" value="1"/>
</dbReference>
<keyword evidence="3" id="KW-1185">Reference proteome</keyword>
<gene>
    <name evidence="2" type="ORF">BA062_15620</name>
</gene>
<name>A0A318LWC2_9PSEU</name>
<sequence>MLNGKYVIDAVVHSYNLDPSNHAVPRNAQGITDMIFGVVAGSGPDYELPREDYVRDWDVDETVSTLFLESDTDFAIYHPVPIGAYHDGLVSVEKAAEVVAKYPTRFLSYATVDPMAGQAALDELERQAELLSPIGLKLYPSSWTAEGKHRHFRMDDEEIVYPVYEKAKQLGISTVAVHKAVPLGPVPMDPYRVGDLDGAAADHPDLNFEIVHGGVAFVEETAWMLARFPNVFVNLETLNIICAKRPDQFAAAVLGMAAAVGDHVYDRLWWGTGHMAYHARPCLEAFEAFQFTEEDLARAGQFAPVSQITDEHKAKILAGNYAAALGLDLDKIAAGTASDELAAQRAEGLRAPWSTSRTPIRTGA</sequence>
<dbReference type="Gene3D" id="3.20.20.140">
    <property type="entry name" value="Metal-dependent hydrolases"/>
    <property type="match status" value="1"/>
</dbReference>
<evidence type="ECO:0000259" key="1">
    <source>
        <dbReference type="Pfam" id="PF04909"/>
    </source>
</evidence>
<organism evidence="2 3">
    <name type="scientific">Prauserella flavalba</name>
    <dbReference type="NCBI Taxonomy" id="1477506"/>
    <lineage>
        <taxon>Bacteria</taxon>
        <taxon>Bacillati</taxon>
        <taxon>Actinomycetota</taxon>
        <taxon>Actinomycetes</taxon>
        <taxon>Pseudonocardiales</taxon>
        <taxon>Pseudonocardiaceae</taxon>
        <taxon>Prauserella</taxon>
    </lineage>
</organism>
<dbReference type="Proteomes" id="UP000247892">
    <property type="component" value="Unassembled WGS sequence"/>
</dbReference>